<dbReference type="InterPro" id="IPR000524">
    <property type="entry name" value="Tscrpt_reg_HTH_GntR"/>
</dbReference>
<evidence type="ECO:0000313" key="6">
    <source>
        <dbReference type="Proteomes" id="UP000234190"/>
    </source>
</evidence>
<dbReference type="SUPFAM" id="SSF48008">
    <property type="entry name" value="GntR ligand-binding domain-like"/>
    <property type="match status" value="1"/>
</dbReference>
<sequence length="229" mass="25920">MSTTPKLTQAETARHLIRTEILDGRLSPGAKLNIKSLEDRLQVSLGAIREALSRLSAEGMVDAEAHRGYRVSTISAEDLIDLTETRIQIESLCLSKAISQGDVEWETRIVGAAHRMERLQHSPSDPVARVTDNWNQAHGEFHEALVSACPSAWLHRLRKLLYEQSERYRRLSVPLDTDNRDVREEHRRIMDAVLRRDTPAALQELERHLSVTTQIILRSPLLQVKQSGG</sequence>
<dbReference type="Pfam" id="PF07729">
    <property type="entry name" value="FCD"/>
    <property type="match status" value="1"/>
</dbReference>
<evidence type="ECO:0000313" key="5">
    <source>
        <dbReference type="EMBL" id="PLC49098.1"/>
    </source>
</evidence>
<evidence type="ECO:0000256" key="2">
    <source>
        <dbReference type="ARBA" id="ARBA00023125"/>
    </source>
</evidence>
<dbReference type="AlphaFoldDB" id="A0A2N4U256"/>
<dbReference type="InterPro" id="IPR011711">
    <property type="entry name" value="GntR_C"/>
</dbReference>
<dbReference type="GO" id="GO:0003677">
    <property type="term" value="F:DNA binding"/>
    <property type="evidence" value="ECO:0007669"/>
    <property type="project" value="UniProtKB-KW"/>
</dbReference>
<dbReference type="GO" id="GO:0003700">
    <property type="term" value="F:DNA-binding transcription factor activity"/>
    <property type="evidence" value="ECO:0007669"/>
    <property type="project" value="InterPro"/>
</dbReference>
<reference evidence="5 6" key="1">
    <citation type="submission" date="2017-10" db="EMBL/GenBank/DDBJ databases">
        <title>Two draft genome sequences of Pusillimonas sp. strains isolated from a nitrate- and radionuclide-contaminated groundwater in Russia.</title>
        <authorList>
            <person name="Grouzdev D.S."/>
            <person name="Tourova T.P."/>
            <person name="Goeva M.A."/>
            <person name="Babich T.L."/>
            <person name="Sokolova D.S."/>
            <person name="Abdullin R."/>
            <person name="Poltaraus A.B."/>
            <person name="Toshchakov S.V."/>
            <person name="Nazina T.N."/>
        </authorList>
    </citation>
    <scope>NUCLEOTIDE SEQUENCE [LARGE SCALE GENOMIC DNA]</scope>
    <source>
        <strain evidence="5 6">JR1/69-3-13</strain>
    </source>
</reference>
<accession>A0A2N4U256</accession>
<keyword evidence="3" id="KW-0804">Transcription</keyword>
<keyword evidence="1" id="KW-0805">Transcription regulation</keyword>
<dbReference type="PANTHER" id="PTHR43537:SF20">
    <property type="entry name" value="HTH-TYPE TRANSCRIPTIONAL REPRESSOR GLAR"/>
    <property type="match status" value="1"/>
</dbReference>
<feature type="domain" description="HTH gntR-type" evidence="4">
    <location>
        <begin position="7"/>
        <end position="74"/>
    </location>
</feature>
<dbReference type="Proteomes" id="UP000234190">
    <property type="component" value="Unassembled WGS sequence"/>
</dbReference>
<dbReference type="Pfam" id="PF00392">
    <property type="entry name" value="GntR"/>
    <property type="match status" value="1"/>
</dbReference>
<protein>
    <submittedName>
        <fullName evidence="5">Transcriptional regulator</fullName>
    </submittedName>
</protein>
<dbReference type="SUPFAM" id="SSF46785">
    <property type="entry name" value="Winged helix' DNA-binding domain"/>
    <property type="match status" value="1"/>
</dbReference>
<dbReference type="InterPro" id="IPR008920">
    <property type="entry name" value="TF_FadR/GntR_C"/>
</dbReference>
<dbReference type="Gene3D" id="1.20.120.530">
    <property type="entry name" value="GntR ligand-binding domain-like"/>
    <property type="match status" value="1"/>
</dbReference>
<dbReference type="PROSITE" id="PS50949">
    <property type="entry name" value="HTH_GNTR"/>
    <property type="match status" value="1"/>
</dbReference>
<dbReference type="SMART" id="SM00895">
    <property type="entry name" value="FCD"/>
    <property type="match status" value="1"/>
</dbReference>
<dbReference type="EMBL" id="PDNW01000013">
    <property type="protein sequence ID" value="PLC49098.1"/>
    <property type="molecule type" value="Genomic_DNA"/>
</dbReference>
<evidence type="ECO:0000256" key="3">
    <source>
        <dbReference type="ARBA" id="ARBA00023163"/>
    </source>
</evidence>
<organism evidence="5 6">
    <name type="scientific">Pollutimonas subterranea</name>
    <dbReference type="NCBI Taxonomy" id="2045210"/>
    <lineage>
        <taxon>Bacteria</taxon>
        <taxon>Pseudomonadati</taxon>
        <taxon>Pseudomonadota</taxon>
        <taxon>Betaproteobacteria</taxon>
        <taxon>Burkholderiales</taxon>
        <taxon>Alcaligenaceae</taxon>
        <taxon>Pollutimonas</taxon>
    </lineage>
</organism>
<evidence type="ECO:0000256" key="1">
    <source>
        <dbReference type="ARBA" id="ARBA00023015"/>
    </source>
</evidence>
<dbReference type="SMART" id="SM00345">
    <property type="entry name" value="HTH_GNTR"/>
    <property type="match status" value="1"/>
</dbReference>
<proteinExistence type="predicted"/>
<dbReference type="PANTHER" id="PTHR43537">
    <property type="entry name" value="TRANSCRIPTIONAL REGULATOR, GNTR FAMILY"/>
    <property type="match status" value="1"/>
</dbReference>
<gene>
    <name evidence="5" type="ORF">CR159_15195</name>
</gene>
<keyword evidence="6" id="KW-1185">Reference proteome</keyword>
<dbReference type="InterPro" id="IPR036390">
    <property type="entry name" value="WH_DNA-bd_sf"/>
</dbReference>
<dbReference type="InterPro" id="IPR036388">
    <property type="entry name" value="WH-like_DNA-bd_sf"/>
</dbReference>
<keyword evidence="2" id="KW-0238">DNA-binding</keyword>
<dbReference type="Gene3D" id="1.10.10.10">
    <property type="entry name" value="Winged helix-like DNA-binding domain superfamily/Winged helix DNA-binding domain"/>
    <property type="match status" value="1"/>
</dbReference>
<name>A0A2N4U256_9BURK</name>
<evidence type="ECO:0000259" key="4">
    <source>
        <dbReference type="PROSITE" id="PS50949"/>
    </source>
</evidence>
<dbReference type="OrthoDB" id="9799812at2"/>
<comment type="caution">
    <text evidence="5">The sequence shown here is derived from an EMBL/GenBank/DDBJ whole genome shotgun (WGS) entry which is preliminary data.</text>
</comment>
<dbReference type="RefSeq" id="WP_102074807.1">
    <property type="nucleotide sequence ID" value="NZ_PDNW01000013.1"/>
</dbReference>